<keyword evidence="3" id="KW-0732">Signal</keyword>
<reference evidence="5 6" key="1">
    <citation type="submission" date="2018-11" db="EMBL/GenBank/DDBJ databases">
        <title>Genomic Encyclopedia of Type Strains, Phase IV (KMG-IV): sequencing the most valuable type-strain genomes for metagenomic binning, comparative biology and taxonomic classification.</title>
        <authorList>
            <person name="Goeker M."/>
        </authorList>
    </citation>
    <scope>NUCLEOTIDE SEQUENCE [LARGE SCALE GENOMIC DNA]</scope>
    <source>
        <strain evidence="5 6">DSM 100316</strain>
    </source>
</reference>
<comment type="similarity">
    <text evidence="1 3">Belongs to the type-B carboxylesterase/lipase family.</text>
</comment>
<evidence type="ECO:0000256" key="2">
    <source>
        <dbReference type="ARBA" id="ARBA00022801"/>
    </source>
</evidence>
<dbReference type="Pfam" id="PF00135">
    <property type="entry name" value="COesterase"/>
    <property type="match status" value="1"/>
</dbReference>
<name>A0A3N2DZP6_9GAMM</name>
<proteinExistence type="inferred from homology"/>
<sequence length="571" mass="63653">MRSCKTFSLLLGSLLLAITVLSTAFAQPIYPLPSPDLPTVELDQGVAFSGERLNKPSYHTSIEVFRGIRYAQGERFEHSKLFQYPPGRHDVRQFGAICPQKPFDLTAEGIEKERQSEDCLSLNIWRPAGISAEDALLPVYVFIHGGAFEFGSGSAEAFRGDEIVAMNAQSLRPFIVVSMNYRLGLLGSFHPQVPAAKQGGSDEEKSQSILLSGNYGLGDQRLALRWVQSNIKSFGGDASNVTVFGESAGAMSVGIHLLDHKQNGTLYQHAIMESNPYGIRYKNEASAQALADKIRAHSKKPLNELTVEEIIKLQQWSKSLMNTVGGLMHSEPKTSGFLTYAPYLDGALLPMQPSKISKLDNVDVILGFNSDESNIFIAPLELTLLTRMSYRKTVRLLFGRSAGDAMLKIDAFNPRNTPMFAGKAARVRMARNLLNNVFFKCANREVAKRLGGNVSLYNFSYKPTFNLWPKYFNKAFYRSTPKGETSSHGAELPFIFGHELNIVSGPVEFSAEDRQLKEMLMSAWFDRRNFPPYDREKDNILTINLKTPFRQVDAWDSSSNDGICEQLKALE</sequence>
<dbReference type="InterPro" id="IPR029058">
    <property type="entry name" value="AB_hydrolase_fold"/>
</dbReference>
<dbReference type="InterPro" id="IPR002018">
    <property type="entry name" value="CarbesteraseB"/>
</dbReference>
<dbReference type="SUPFAM" id="SSF53474">
    <property type="entry name" value="alpha/beta-Hydrolases"/>
    <property type="match status" value="1"/>
</dbReference>
<dbReference type="EC" id="3.1.1.-" evidence="3"/>
<evidence type="ECO:0000256" key="3">
    <source>
        <dbReference type="RuleBase" id="RU361235"/>
    </source>
</evidence>
<dbReference type="PROSITE" id="PS00122">
    <property type="entry name" value="CARBOXYLESTERASE_B_1"/>
    <property type="match status" value="1"/>
</dbReference>
<dbReference type="InterPro" id="IPR050309">
    <property type="entry name" value="Type-B_Carboxylest/Lipase"/>
</dbReference>
<dbReference type="AlphaFoldDB" id="A0A3N2DZP6"/>
<keyword evidence="6" id="KW-1185">Reference proteome</keyword>
<comment type="caution">
    <text evidence="5">The sequence shown here is derived from an EMBL/GenBank/DDBJ whole genome shotgun (WGS) entry which is preliminary data.</text>
</comment>
<dbReference type="Gene3D" id="3.40.50.1820">
    <property type="entry name" value="alpha/beta hydrolase"/>
    <property type="match status" value="1"/>
</dbReference>
<evidence type="ECO:0000259" key="4">
    <source>
        <dbReference type="Pfam" id="PF00135"/>
    </source>
</evidence>
<dbReference type="OrthoDB" id="9775851at2"/>
<evidence type="ECO:0000256" key="1">
    <source>
        <dbReference type="ARBA" id="ARBA00005964"/>
    </source>
</evidence>
<organism evidence="5 6">
    <name type="scientific">Sinobacterium caligoides</name>
    <dbReference type="NCBI Taxonomy" id="933926"/>
    <lineage>
        <taxon>Bacteria</taxon>
        <taxon>Pseudomonadati</taxon>
        <taxon>Pseudomonadota</taxon>
        <taxon>Gammaproteobacteria</taxon>
        <taxon>Cellvibrionales</taxon>
        <taxon>Spongiibacteraceae</taxon>
        <taxon>Sinobacterium</taxon>
    </lineage>
</organism>
<feature type="chain" id="PRO_5017848220" description="Carboxylic ester hydrolase" evidence="3">
    <location>
        <begin position="27"/>
        <end position="571"/>
    </location>
</feature>
<evidence type="ECO:0000313" key="5">
    <source>
        <dbReference type="EMBL" id="ROS05314.1"/>
    </source>
</evidence>
<feature type="signal peptide" evidence="3">
    <location>
        <begin position="1"/>
        <end position="26"/>
    </location>
</feature>
<evidence type="ECO:0000313" key="6">
    <source>
        <dbReference type="Proteomes" id="UP000275394"/>
    </source>
</evidence>
<dbReference type="InterPro" id="IPR019826">
    <property type="entry name" value="Carboxylesterase_B_AS"/>
</dbReference>
<accession>A0A3N2DZP6</accession>
<gene>
    <name evidence="5" type="ORF">EDC56_0844</name>
</gene>
<dbReference type="RefSeq" id="WP_123711231.1">
    <property type="nucleotide sequence ID" value="NZ_RKHR01000003.1"/>
</dbReference>
<protein>
    <recommendedName>
        <fullName evidence="3">Carboxylic ester hydrolase</fullName>
        <ecNumber evidence="3">3.1.1.-</ecNumber>
    </recommendedName>
</protein>
<dbReference type="GO" id="GO:0016787">
    <property type="term" value="F:hydrolase activity"/>
    <property type="evidence" value="ECO:0007669"/>
    <property type="project" value="UniProtKB-KW"/>
</dbReference>
<keyword evidence="2 3" id="KW-0378">Hydrolase</keyword>
<dbReference type="PANTHER" id="PTHR11559">
    <property type="entry name" value="CARBOXYLESTERASE"/>
    <property type="match status" value="1"/>
</dbReference>
<dbReference type="EMBL" id="RKHR01000003">
    <property type="protein sequence ID" value="ROS05314.1"/>
    <property type="molecule type" value="Genomic_DNA"/>
</dbReference>
<dbReference type="Proteomes" id="UP000275394">
    <property type="component" value="Unassembled WGS sequence"/>
</dbReference>
<feature type="domain" description="Carboxylesterase type B" evidence="4">
    <location>
        <begin position="39"/>
        <end position="525"/>
    </location>
</feature>